<gene>
    <name evidence="2" type="ORF">EDD31_0732</name>
</gene>
<comment type="caution">
    <text evidence="2">The sequence shown here is derived from an EMBL/GenBank/DDBJ whole genome shotgun (WGS) entry which is preliminary data.</text>
</comment>
<dbReference type="InterPro" id="IPR011434">
    <property type="entry name" value="Ltp-like_HTH"/>
</dbReference>
<keyword evidence="3" id="KW-1185">Reference proteome</keyword>
<name>A0A3N2BAU7_9MICO</name>
<proteinExistence type="predicted"/>
<dbReference type="InterPro" id="IPR036388">
    <property type="entry name" value="WH-like_DNA-bd_sf"/>
</dbReference>
<dbReference type="EMBL" id="RKHK01000001">
    <property type="protein sequence ID" value="ROR72381.1"/>
    <property type="molecule type" value="Genomic_DNA"/>
</dbReference>
<dbReference type="Pfam" id="PF07553">
    <property type="entry name" value="Lipoprotein_Ltp"/>
    <property type="match status" value="3"/>
</dbReference>
<dbReference type="AlphaFoldDB" id="A0A3N2BAU7"/>
<evidence type="ECO:0000313" key="3">
    <source>
        <dbReference type="Proteomes" id="UP000280668"/>
    </source>
</evidence>
<dbReference type="Gene3D" id="1.10.10.10">
    <property type="entry name" value="Winged helix-like DNA-binding domain superfamily/Winged helix DNA-binding domain"/>
    <property type="match status" value="3"/>
</dbReference>
<dbReference type="RefSeq" id="WP_123302950.1">
    <property type="nucleotide sequence ID" value="NZ_RKHK01000001.1"/>
</dbReference>
<dbReference type="Proteomes" id="UP000280668">
    <property type="component" value="Unassembled WGS sequence"/>
</dbReference>
<accession>A0A3N2BAU7</accession>
<protein>
    <submittedName>
        <fullName evidence="2">Host cell surface-exposed lipoprotein</fullName>
    </submittedName>
</protein>
<keyword evidence="2" id="KW-0449">Lipoprotein</keyword>
<feature type="domain" description="Putative host cell surface-exposed lipoprotein Ltp-like HTH region" evidence="1">
    <location>
        <begin position="142"/>
        <end position="185"/>
    </location>
</feature>
<dbReference type="OrthoDB" id="2004788at2"/>
<sequence>MDPNSELQKAQHSALNHYRWGIKESAQRTQALRAELREIEAESAGVVGRNDEALSSADSYLDSMPFSRAGLIGQLEHDGYSSGGATLAVDQVTVDWREQAVRAAESYLETMPFSRAGLIGQLEHDGYSSGGATLAVDQVTVDWRERAVRAAESYLETMPFSRAGLIGQLEHDGYSTGDATLAVHQVAAE</sequence>
<reference evidence="2 3" key="1">
    <citation type="submission" date="2018-11" db="EMBL/GenBank/DDBJ databases">
        <title>Sequencing the genomes of 1000 actinobacteria strains.</title>
        <authorList>
            <person name="Klenk H.-P."/>
        </authorList>
    </citation>
    <scope>NUCLEOTIDE SEQUENCE [LARGE SCALE GENOMIC DNA]</scope>
    <source>
        <strain evidence="2 3">DSM 11294</strain>
    </source>
</reference>
<feature type="domain" description="Putative host cell surface-exposed lipoprotein Ltp-like HTH region" evidence="1">
    <location>
        <begin position="95"/>
        <end position="139"/>
    </location>
</feature>
<feature type="domain" description="Putative host cell surface-exposed lipoprotein Ltp-like HTH region" evidence="1">
    <location>
        <begin position="50"/>
        <end position="92"/>
    </location>
</feature>
<evidence type="ECO:0000259" key="1">
    <source>
        <dbReference type="Pfam" id="PF07553"/>
    </source>
</evidence>
<evidence type="ECO:0000313" key="2">
    <source>
        <dbReference type="EMBL" id="ROR72381.1"/>
    </source>
</evidence>
<organism evidence="2 3">
    <name type="scientific">Bogoriella caseilytica</name>
    <dbReference type="NCBI Taxonomy" id="56055"/>
    <lineage>
        <taxon>Bacteria</taxon>
        <taxon>Bacillati</taxon>
        <taxon>Actinomycetota</taxon>
        <taxon>Actinomycetes</taxon>
        <taxon>Micrococcales</taxon>
        <taxon>Bogoriellaceae</taxon>
        <taxon>Bogoriella</taxon>
    </lineage>
</organism>